<dbReference type="Proteomes" id="UP000327013">
    <property type="component" value="Chromosome 6"/>
</dbReference>
<evidence type="ECO:0000313" key="5">
    <source>
        <dbReference type="Proteomes" id="UP000327013"/>
    </source>
</evidence>
<keyword evidence="2" id="KW-0407">Ion channel</keyword>
<keyword evidence="1" id="KW-0406">Ion transport</keyword>
<dbReference type="EMBL" id="CM017326">
    <property type="protein sequence ID" value="KAE8077870.1"/>
    <property type="molecule type" value="Genomic_DNA"/>
</dbReference>
<dbReference type="CDD" id="cd00038">
    <property type="entry name" value="CAP_ED"/>
    <property type="match status" value="2"/>
</dbReference>
<feature type="domain" description="Cyclic nucleotide-binding" evidence="3">
    <location>
        <begin position="90"/>
        <end position="201"/>
    </location>
</feature>
<dbReference type="AlphaFoldDB" id="A0A5N6RJA3"/>
<sequence length="408" mass="46514">MATGRPAKEKEIRSKIESWVTINELPCDMKEQIINCIQEKLEETKDFDIEKLFSHLSKDLITEIKHRLCLPLLKKVPQLQGPNGLQLQLKICDYLKPVHYNQHHYIVREGEPLDAMLFITQGIVWNFTTIKGKGSANWIEKDGFYGEELLNWGLELSDVANISNLPMSTKSLKTHTEVEAFALMASDLRTIVSRCTEAEREIELWIFRNQLPGSIKEEIMPIVQHMLEEKKDVDVQNLLSHLPIELGRKIKRYICLPMIKKVPQLQGKGEQLLQLICDYLKPVHYNQHHYIVREGEPLDAMLFITQGIIWNFSTTKGKGSAECIEGGSFYGEQLLDWGLDSPAATLPNLSNLPISPTTVKTHTKVEAFALMANDLRTIVSRRTETVSAVQAASRRFNELKNIEISSVL</sequence>
<dbReference type="InterPro" id="IPR000595">
    <property type="entry name" value="cNMP-bd_dom"/>
</dbReference>
<gene>
    <name evidence="4" type="ORF">FH972_016389</name>
</gene>
<feature type="domain" description="Cyclic nucleotide-binding" evidence="3">
    <location>
        <begin position="264"/>
        <end position="345"/>
    </location>
</feature>
<keyword evidence="1" id="KW-0813">Transport</keyword>
<evidence type="ECO:0000256" key="2">
    <source>
        <dbReference type="ARBA" id="ARBA00023303"/>
    </source>
</evidence>
<dbReference type="SUPFAM" id="SSF51206">
    <property type="entry name" value="cAMP-binding domain-like"/>
    <property type="match status" value="2"/>
</dbReference>
<dbReference type="Gene3D" id="2.60.120.10">
    <property type="entry name" value="Jelly Rolls"/>
    <property type="match status" value="2"/>
</dbReference>
<organism evidence="4 5">
    <name type="scientific">Carpinus fangiana</name>
    <dbReference type="NCBI Taxonomy" id="176857"/>
    <lineage>
        <taxon>Eukaryota</taxon>
        <taxon>Viridiplantae</taxon>
        <taxon>Streptophyta</taxon>
        <taxon>Embryophyta</taxon>
        <taxon>Tracheophyta</taxon>
        <taxon>Spermatophyta</taxon>
        <taxon>Magnoliopsida</taxon>
        <taxon>eudicotyledons</taxon>
        <taxon>Gunneridae</taxon>
        <taxon>Pentapetalae</taxon>
        <taxon>rosids</taxon>
        <taxon>fabids</taxon>
        <taxon>Fagales</taxon>
        <taxon>Betulaceae</taxon>
        <taxon>Carpinus</taxon>
    </lineage>
</organism>
<keyword evidence="1" id="KW-1071">Ligand-gated ion channel</keyword>
<reference evidence="4 5" key="1">
    <citation type="submission" date="2019-06" db="EMBL/GenBank/DDBJ databases">
        <title>A chromosomal-level reference genome of Carpinus fangiana (Coryloideae, Betulaceae).</title>
        <authorList>
            <person name="Yang X."/>
            <person name="Wang Z."/>
            <person name="Zhang L."/>
            <person name="Hao G."/>
            <person name="Liu J."/>
            <person name="Yang Y."/>
        </authorList>
    </citation>
    <scope>NUCLEOTIDE SEQUENCE [LARGE SCALE GENOMIC DNA]</scope>
    <source>
        <strain evidence="4">Cfa_2016G</strain>
        <tissue evidence="4">Leaf</tissue>
    </source>
</reference>
<dbReference type="GO" id="GO:0016020">
    <property type="term" value="C:membrane"/>
    <property type="evidence" value="ECO:0007669"/>
    <property type="project" value="UniProtKB-SubCell"/>
</dbReference>
<dbReference type="PANTHER" id="PTHR45651:SF68">
    <property type="entry name" value="ION TRANSPORT DOMAIN-CONTAINING PROTEIN"/>
    <property type="match status" value="1"/>
</dbReference>
<name>A0A5N6RJA3_9ROSI</name>
<dbReference type="InterPro" id="IPR014710">
    <property type="entry name" value="RmlC-like_jellyroll"/>
</dbReference>
<dbReference type="PROSITE" id="PS50042">
    <property type="entry name" value="CNMP_BINDING_3"/>
    <property type="match status" value="2"/>
</dbReference>
<evidence type="ECO:0000256" key="1">
    <source>
        <dbReference type="ARBA" id="ARBA00023286"/>
    </source>
</evidence>
<proteinExistence type="predicted"/>
<protein>
    <recommendedName>
        <fullName evidence="3">Cyclic nucleotide-binding domain-containing protein</fullName>
    </recommendedName>
</protein>
<keyword evidence="5" id="KW-1185">Reference proteome</keyword>
<dbReference type="PANTHER" id="PTHR45651">
    <property type="entry name" value="CYCLIC NUCLEOTIDE-GATED ION CHANNEL 15-RELATED-RELATED"/>
    <property type="match status" value="1"/>
</dbReference>
<evidence type="ECO:0000259" key="3">
    <source>
        <dbReference type="PROSITE" id="PS50042"/>
    </source>
</evidence>
<dbReference type="InterPro" id="IPR018490">
    <property type="entry name" value="cNMP-bd_dom_sf"/>
</dbReference>
<evidence type="ECO:0000313" key="4">
    <source>
        <dbReference type="EMBL" id="KAE8077870.1"/>
    </source>
</evidence>
<dbReference type="GO" id="GO:0034220">
    <property type="term" value="P:monoatomic ion transmembrane transport"/>
    <property type="evidence" value="ECO:0007669"/>
    <property type="project" value="UniProtKB-KW"/>
</dbReference>
<dbReference type="OrthoDB" id="421226at2759"/>
<accession>A0A5N6RJA3</accession>